<gene>
    <name evidence="1" type="ORF">Patl1_13704</name>
</gene>
<sequence length="536" mass="59483">MAFSILKLSFLLCTIFISSTSALRSPSTTSLNTNFSSITNFCKSTPYPDACFDSLKLSISINIGPDILKFLLQTLQNAISEAGKLGNIFNSAGGSKLVEKQRGTIQDCKELHQITLNSLQKSVSKIRSSGPRKLADANAYLSAALTNKNTCLEGLDSASGPLKPVLVNSVENTYKHVSNSLSMLSKPSPNKKGNKNRRLLGFPSWLLRKDRRILQSSGDAYDLGEVLTVAADGTGNFTTITEAINFAPNNSYDRTIIYIKQGVYVENVDIPSYKTNIVLLGEDRDSTLITGNRSVVDGWTTFRSATIAVSGEAFLARDLTIENSAGPEKHQAVALRVNADFAAFYRCRIYGYQDTLYVHSFRQFYRECDIYGTIDYIFGNAAVVFQASNIVSRMPMPSQFTVITAQSRDSQDEDTGISFQNCSILATDELYSNSSTVKSYLGRPWRVYSRTVFLESYIDDFIDPTGWTEWSGDQGLDTLFYGEYDNYGPGSGTENRVTWPGFHVMDYYDAYNFTVSEFITGQDWLDSTSFPYDDGI</sequence>
<proteinExistence type="predicted"/>
<protein>
    <submittedName>
        <fullName evidence="1">Uncharacterized protein</fullName>
    </submittedName>
</protein>
<name>A0ACC1AXC5_9ROSI</name>
<comment type="caution">
    <text evidence="1">The sequence shown here is derived from an EMBL/GenBank/DDBJ whole genome shotgun (WGS) entry which is preliminary data.</text>
</comment>
<keyword evidence="2" id="KW-1185">Reference proteome</keyword>
<reference evidence="2" key="1">
    <citation type="journal article" date="2023" name="G3 (Bethesda)">
        <title>Genome assembly and association tests identify interacting loci associated with vigor, precocity, and sex in interspecific pistachio rootstocks.</title>
        <authorList>
            <person name="Palmer W."/>
            <person name="Jacygrad E."/>
            <person name="Sagayaradj S."/>
            <person name="Cavanaugh K."/>
            <person name="Han R."/>
            <person name="Bertier L."/>
            <person name="Beede B."/>
            <person name="Kafkas S."/>
            <person name="Golino D."/>
            <person name="Preece J."/>
            <person name="Michelmore R."/>
        </authorList>
    </citation>
    <scope>NUCLEOTIDE SEQUENCE [LARGE SCALE GENOMIC DNA]</scope>
</reference>
<accession>A0ACC1AXC5</accession>
<evidence type="ECO:0000313" key="2">
    <source>
        <dbReference type="Proteomes" id="UP001164250"/>
    </source>
</evidence>
<dbReference type="Proteomes" id="UP001164250">
    <property type="component" value="Chromosome 8"/>
</dbReference>
<dbReference type="EMBL" id="CM047904">
    <property type="protein sequence ID" value="KAJ0091289.1"/>
    <property type="molecule type" value="Genomic_DNA"/>
</dbReference>
<evidence type="ECO:0000313" key="1">
    <source>
        <dbReference type="EMBL" id="KAJ0091289.1"/>
    </source>
</evidence>
<organism evidence="1 2">
    <name type="scientific">Pistacia atlantica</name>
    <dbReference type="NCBI Taxonomy" id="434234"/>
    <lineage>
        <taxon>Eukaryota</taxon>
        <taxon>Viridiplantae</taxon>
        <taxon>Streptophyta</taxon>
        <taxon>Embryophyta</taxon>
        <taxon>Tracheophyta</taxon>
        <taxon>Spermatophyta</taxon>
        <taxon>Magnoliopsida</taxon>
        <taxon>eudicotyledons</taxon>
        <taxon>Gunneridae</taxon>
        <taxon>Pentapetalae</taxon>
        <taxon>rosids</taxon>
        <taxon>malvids</taxon>
        <taxon>Sapindales</taxon>
        <taxon>Anacardiaceae</taxon>
        <taxon>Pistacia</taxon>
    </lineage>
</organism>